<feature type="compositionally biased region" description="Basic and acidic residues" evidence="3">
    <location>
        <begin position="286"/>
        <end position="300"/>
    </location>
</feature>
<proteinExistence type="predicted"/>
<accession>A0A162QM34</accession>
<evidence type="ECO:0000256" key="3">
    <source>
        <dbReference type="SAM" id="MobiDB-lite"/>
    </source>
</evidence>
<feature type="region of interest" description="Disordered" evidence="3">
    <location>
        <begin position="334"/>
        <end position="400"/>
    </location>
</feature>
<sequence>MSSSPTATTPATEKKPDASPTTTPAAAPEEELFKVFVGNLSFSTTDESLEAFFSQAGKVLETIISKQGRRPRGYGFVGYGTAAEAEKAIANLDKKELDGREISVQLAKPREPKPAGEKKKKKRNNKKSRKAADEGTPSEGSVDPISSVETSKEVPTEPKPKTTVFVANLPLDLKVDGLSELFKAYQVESTLVAIKRNGGSKGYGFVELKTVDEMNKVLKEFGEVEIDGRVLHISAATSEKNTERKPKAKKAKASSAATSDGEQEPATKPKKSNRNRKSANKKKAAAAKEKEGVEAAKEAQEAVVQLKESDGVEAAHQAQDAILELKEKDGAEAAHKAQDAVKDLKKEDGAKAANKAQDAVKELKKEDGVDAAHEAQGAVKDLKNEDGAKAATAATDAVKK</sequence>
<name>A0A162QM34_MUCCL</name>
<feature type="compositionally biased region" description="Basic and acidic residues" evidence="3">
    <location>
        <begin position="150"/>
        <end position="160"/>
    </location>
</feature>
<organism evidence="5 6">
    <name type="scientific">Mucor lusitanicus CBS 277.49</name>
    <dbReference type="NCBI Taxonomy" id="747725"/>
    <lineage>
        <taxon>Eukaryota</taxon>
        <taxon>Fungi</taxon>
        <taxon>Fungi incertae sedis</taxon>
        <taxon>Mucoromycota</taxon>
        <taxon>Mucoromycotina</taxon>
        <taxon>Mucoromycetes</taxon>
        <taxon>Mucorales</taxon>
        <taxon>Mucorineae</taxon>
        <taxon>Mucoraceae</taxon>
        <taxon>Mucor</taxon>
    </lineage>
</organism>
<dbReference type="CDD" id="cd00590">
    <property type="entry name" value="RRM_SF"/>
    <property type="match status" value="1"/>
</dbReference>
<dbReference type="AlphaFoldDB" id="A0A162QM34"/>
<keyword evidence="1 2" id="KW-0694">RNA-binding</keyword>
<dbReference type="OrthoDB" id="439808at2759"/>
<dbReference type="Proteomes" id="UP000077051">
    <property type="component" value="Unassembled WGS sequence"/>
</dbReference>
<dbReference type="GO" id="GO:0003729">
    <property type="term" value="F:mRNA binding"/>
    <property type="evidence" value="ECO:0007669"/>
    <property type="project" value="TreeGrafter"/>
</dbReference>
<gene>
    <name evidence="5" type="ORF">MUCCIDRAFT_157097</name>
</gene>
<feature type="compositionally biased region" description="Basic and acidic residues" evidence="3">
    <location>
        <begin position="108"/>
        <end position="117"/>
    </location>
</feature>
<dbReference type="SUPFAM" id="SSF54928">
    <property type="entry name" value="RNA-binding domain, RBD"/>
    <property type="match status" value="2"/>
</dbReference>
<feature type="compositionally biased region" description="Low complexity" evidence="3">
    <location>
        <begin position="389"/>
        <end position="400"/>
    </location>
</feature>
<protein>
    <recommendedName>
        <fullName evidence="4">RRM domain-containing protein</fullName>
    </recommendedName>
</protein>
<dbReference type="VEuPathDB" id="FungiDB:MUCCIDRAFT_157097"/>
<feature type="compositionally biased region" description="Low complexity" evidence="3">
    <location>
        <begin position="1"/>
        <end position="11"/>
    </location>
</feature>
<feature type="region of interest" description="Disordered" evidence="3">
    <location>
        <begin position="1"/>
        <end position="29"/>
    </location>
</feature>
<feature type="compositionally biased region" description="Basic residues" evidence="3">
    <location>
        <begin position="268"/>
        <end position="285"/>
    </location>
</feature>
<dbReference type="GO" id="GO:0005634">
    <property type="term" value="C:nucleus"/>
    <property type="evidence" value="ECO:0007669"/>
    <property type="project" value="TreeGrafter"/>
</dbReference>
<dbReference type="PROSITE" id="PS50102">
    <property type="entry name" value="RRM"/>
    <property type="match status" value="2"/>
</dbReference>
<dbReference type="PANTHER" id="PTHR48025:SF1">
    <property type="entry name" value="RRM DOMAIN-CONTAINING PROTEIN"/>
    <property type="match status" value="1"/>
</dbReference>
<dbReference type="Gene3D" id="3.30.70.330">
    <property type="match status" value="2"/>
</dbReference>
<evidence type="ECO:0000313" key="6">
    <source>
        <dbReference type="Proteomes" id="UP000077051"/>
    </source>
</evidence>
<feature type="compositionally biased region" description="Basic and acidic residues" evidence="3">
    <location>
        <begin position="334"/>
        <end position="350"/>
    </location>
</feature>
<evidence type="ECO:0000259" key="4">
    <source>
        <dbReference type="PROSITE" id="PS50102"/>
    </source>
</evidence>
<dbReference type="Pfam" id="PF00076">
    <property type="entry name" value="RRM_1"/>
    <property type="match status" value="2"/>
</dbReference>
<feature type="region of interest" description="Disordered" evidence="3">
    <location>
        <begin position="99"/>
        <end position="163"/>
    </location>
</feature>
<reference evidence="5 6" key="1">
    <citation type="submission" date="2015-06" db="EMBL/GenBank/DDBJ databases">
        <title>Expansion of signal transduction pathways in fungi by whole-genome duplication.</title>
        <authorList>
            <consortium name="DOE Joint Genome Institute"/>
            <person name="Corrochano L.M."/>
            <person name="Kuo A."/>
            <person name="Marcet-Houben M."/>
            <person name="Polaino S."/>
            <person name="Salamov A."/>
            <person name="Villalobos J.M."/>
            <person name="Alvarez M.I."/>
            <person name="Avalos J."/>
            <person name="Benito E.P."/>
            <person name="Benoit I."/>
            <person name="Burger G."/>
            <person name="Camino L.P."/>
            <person name="Canovas D."/>
            <person name="Cerda-Olmedo E."/>
            <person name="Cheng J.-F."/>
            <person name="Dominguez A."/>
            <person name="Elias M."/>
            <person name="Eslava A.P."/>
            <person name="Glaser F."/>
            <person name="Grimwood J."/>
            <person name="Gutierrez G."/>
            <person name="Heitman J."/>
            <person name="Henrissat B."/>
            <person name="Iturriaga E.A."/>
            <person name="Lang B.F."/>
            <person name="Lavin J.L."/>
            <person name="Lee S."/>
            <person name="Li W."/>
            <person name="Lindquist E."/>
            <person name="Lopez-Garcia S."/>
            <person name="Luque E.M."/>
            <person name="Marcos A.T."/>
            <person name="Martin J."/>
            <person name="Mccluskey K."/>
            <person name="Medina H.R."/>
            <person name="Miralles-Duran A."/>
            <person name="Miyazaki A."/>
            <person name="Munoz-Torres E."/>
            <person name="Oguiza J.A."/>
            <person name="Ohm R."/>
            <person name="Olmedo M."/>
            <person name="Orejas M."/>
            <person name="Ortiz-Castellanos L."/>
            <person name="Pisabarro A.G."/>
            <person name="Rodriguez-Romero J."/>
            <person name="Ruiz-Herrera J."/>
            <person name="Ruiz-Vazquez R."/>
            <person name="Sanz C."/>
            <person name="Schackwitz W."/>
            <person name="Schmutz J."/>
            <person name="Shahriari M."/>
            <person name="Shelest E."/>
            <person name="Silva-Franco F."/>
            <person name="Soanes D."/>
            <person name="Syed K."/>
            <person name="Tagua V.G."/>
            <person name="Talbot N.J."/>
            <person name="Thon M."/>
            <person name="De Vries R.P."/>
            <person name="Wiebenga A."/>
            <person name="Yadav J.S."/>
            <person name="Braun E.L."/>
            <person name="Baker S."/>
            <person name="Garre V."/>
            <person name="Horwitz B."/>
            <person name="Torres-Martinez S."/>
            <person name="Idnurm A."/>
            <person name="Herrera-Estrella A."/>
            <person name="Gabaldon T."/>
            <person name="Grigoriev I.V."/>
        </authorList>
    </citation>
    <scope>NUCLEOTIDE SEQUENCE [LARGE SCALE GENOMIC DNA]</scope>
    <source>
        <strain evidence="5 6">CBS 277.49</strain>
    </source>
</reference>
<comment type="caution">
    <text evidence="5">The sequence shown here is derived from an EMBL/GenBank/DDBJ whole genome shotgun (WGS) entry which is preliminary data.</text>
</comment>
<evidence type="ECO:0000256" key="2">
    <source>
        <dbReference type="PROSITE-ProRule" id="PRU00176"/>
    </source>
</evidence>
<feature type="compositionally biased region" description="Basic residues" evidence="3">
    <location>
        <begin position="118"/>
        <end position="129"/>
    </location>
</feature>
<dbReference type="PANTHER" id="PTHR48025">
    <property type="entry name" value="OS02G0815200 PROTEIN"/>
    <property type="match status" value="1"/>
</dbReference>
<dbReference type="SMART" id="SM00360">
    <property type="entry name" value="RRM"/>
    <property type="match status" value="2"/>
</dbReference>
<dbReference type="InterPro" id="IPR000504">
    <property type="entry name" value="RRM_dom"/>
</dbReference>
<dbReference type="InterPro" id="IPR035979">
    <property type="entry name" value="RBD_domain_sf"/>
</dbReference>
<dbReference type="InterPro" id="IPR050502">
    <property type="entry name" value="Euk_RNA-bind_prot"/>
</dbReference>
<evidence type="ECO:0000313" key="5">
    <source>
        <dbReference type="EMBL" id="OAD00599.1"/>
    </source>
</evidence>
<evidence type="ECO:0000256" key="1">
    <source>
        <dbReference type="ARBA" id="ARBA00022884"/>
    </source>
</evidence>
<feature type="region of interest" description="Disordered" evidence="3">
    <location>
        <begin position="234"/>
        <end position="302"/>
    </location>
</feature>
<feature type="domain" description="RRM" evidence="4">
    <location>
        <begin position="33"/>
        <end position="109"/>
    </location>
</feature>
<dbReference type="STRING" id="747725.A0A162QM34"/>
<dbReference type="EMBL" id="AMYB01000007">
    <property type="protein sequence ID" value="OAD00599.1"/>
    <property type="molecule type" value="Genomic_DNA"/>
</dbReference>
<keyword evidence="6" id="KW-1185">Reference proteome</keyword>
<feature type="domain" description="RRM" evidence="4">
    <location>
        <begin position="162"/>
        <end position="238"/>
    </location>
</feature>
<feature type="compositionally biased region" description="Basic and acidic residues" evidence="3">
    <location>
        <begin position="358"/>
        <end position="373"/>
    </location>
</feature>
<dbReference type="InterPro" id="IPR012677">
    <property type="entry name" value="Nucleotide-bd_a/b_plait_sf"/>
</dbReference>